<organism evidence="1 2">
    <name type="scientific">Plantactinospora endophytica</name>
    <dbReference type="NCBI Taxonomy" id="673535"/>
    <lineage>
        <taxon>Bacteria</taxon>
        <taxon>Bacillati</taxon>
        <taxon>Actinomycetota</taxon>
        <taxon>Actinomycetes</taxon>
        <taxon>Micromonosporales</taxon>
        <taxon>Micromonosporaceae</taxon>
        <taxon>Plantactinospora</taxon>
    </lineage>
</organism>
<name>A0ABQ4E8N6_9ACTN</name>
<proteinExistence type="predicted"/>
<protein>
    <submittedName>
        <fullName evidence="1">Uncharacterized protein</fullName>
    </submittedName>
</protein>
<evidence type="ECO:0000313" key="2">
    <source>
        <dbReference type="Proteomes" id="UP000646749"/>
    </source>
</evidence>
<evidence type="ECO:0000313" key="1">
    <source>
        <dbReference type="EMBL" id="GIG90647.1"/>
    </source>
</evidence>
<sequence>MPDQSSASATLRFFTEQGLISDDEATLVSELFTPDFPFAAAMGIAESVHVQVKVADIGTLPHDKILAQGVTAQREAPNFRKYGFPNGVAVIFTSGPIAEEDLIPGAVTRPLPFVDHLGIDLREDSPDSRAVYADLAERALAAGWRHVRQGGPQAPVRGCQCEVPEKSWVYPPDGHGRPIEFAFGELELLSSADTSCDYRPIDPQHPLARLVPKVNQTRAPQTVTISPR</sequence>
<keyword evidence="2" id="KW-1185">Reference proteome</keyword>
<reference evidence="1 2" key="1">
    <citation type="submission" date="2021-01" db="EMBL/GenBank/DDBJ databases">
        <title>Whole genome shotgun sequence of Plantactinospora endophytica NBRC 110450.</title>
        <authorList>
            <person name="Komaki H."/>
            <person name="Tamura T."/>
        </authorList>
    </citation>
    <scope>NUCLEOTIDE SEQUENCE [LARGE SCALE GENOMIC DNA]</scope>
    <source>
        <strain evidence="1 2">NBRC 110450</strain>
    </source>
</reference>
<comment type="caution">
    <text evidence="1">The sequence shown here is derived from an EMBL/GenBank/DDBJ whole genome shotgun (WGS) entry which is preliminary data.</text>
</comment>
<dbReference type="Proteomes" id="UP000646749">
    <property type="component" value="Unassembled WGS sequence"/>
</dbReference>
<dbReference type="RefSeq" id="WP_203869043.1">
    <property type="nucleotide sequence ID" value="NZ_BONW01000028.1"/>
</dbReference>
<gene>
    <name evidence="1" type="ORF">Pen02_55830</name>
</gene>
<accession>A0ABQ4E8N6</accession>
<dbReference type="EMBL" id="BONW01000028">
    <property type="protein sequence ID" value="GIG90647.1"/>
    <property type="molecule type" value="Genomic_DNA"/>
</dbReference>